<keyword evidence="2" id="KW-1185">Reference proteome</keyword>
<dbReference type="EMBL" id="CM051400">
    <property type="protein sequence ID" value="KAJ4714615.1"/>
    <property type="molecule type" value="Genomic_DNA"/>
</dbReference>
<sequence>MELTQHGFLEELLNPRRDTWSSFSTSVNDQYFASGWNFNSLDENPSLAAASSNPSFLGFSAPAEPGFECPFSDQAYPFVDGFAVPEIDSSSYACRNDTALYPSQAQAQDYPSMVEEDGLGLLRSDCHHCFEERNTSCTVENMEQPNSNIQVFNMGLCGEKKNKNKKLEGQPSKNLMAERRRRKRLNDRLSMLRSIVPKISKMDRTSILGDTIDYMKELLERINKLEEEETQVGSNQLLMGNFTELKSNEVLVRNSPKFDVERREIDTRIDICCAAKPGLLLSTVSTLEALGLGIQQCVISCFNDFSMQASCSEAPEQRTLLSSEDIKQALFRNAGYGGRCM</sequence>
<reference evidence="1 2" key="1">
    <citation type="journal article" date="2023" name="Science">
        <title>Complex scaffold remodeling in plant triterpene biosynthesis.</title>
        <authorList>
            <person name="De La Pena R."/>
            <person name="Hodgson H."/>
            <person name="Liu J.C."/>
            <person name="Stephenson M.J."/>
            <person name="Martin A.C."/>
            <person name="Owen C."/>
            <person name="Harkess A."/>
            <person name="Leebens-Mack J."/>
            <person name="Jimenez L.E."/>
            <person name="Osbourn A."/>
            <person name="Sattely E.S."/>
        </authorList>
    </citation>
    <scope>NUCLEOTIDE SEQUENCE [LARGE SCALE GENOMIC DNA]</scope>
    <source>
        <strain evidence="2">cv. JPN11</strain>
        <tissue evidence="1">Leaf</tissue>
    </source>
</reference>
<gene>
    <name evidence="1" type="ORF">OWV82_013076</name>
</gene>
<organism evidence="1 2">
    <name type="scientific">Melia azedarach</name>
    <name type="common">Chinaberry tree</name>
    <dbReference type="NCBI Taxonomy" id="155640"/>
    <lineage>
        <taxon>Eukaryota</taxon>
        <taxon>Viridiplantae</taxon>
        <taxon>Streptophyta</taxon>
        <taxon>Embryophyta</taxon>
        <taxon>Tracheophyta</taxon>
        <taxon>Spermatophyta</taxon>
        <taxon>Magnoliopsida</taxon>
        <taxon>eudicotyledons</taxon>
        <taxon>Gunneridae</taxon>
        <taxon>Pentapetalae</taxon>
        <taxon>rosids</taxon>
        <taxon>malvids</taxon>
        <taxon>Sapindales</taxon>
        <taxon>Meliaceae</taxon>
        <taxon>Melia</taxon>
    </lineage>
</organism>
<dbReference type="Proteomes" id="UP001164539">
    <property type="component" value="Chromosome 7"/>
</dbReference>
<protein>
    <submittedName>
        <fullName evidence="1">Transcription factor bHLH93-like protein</fullName>
    </submittedName>
</protein>
<name>A0ACC1XWF0_MELAZ</name>
<comment type="caution">
    <text evidence="1">The sequence shown here is derived from an EMBL/GenBank/DDBJ whole genome shotgun (WGS) entry which is preliminary data.</text>
</comment>
<evidence type="ECO:0000313" key="2">
    <source>
        <dbReference type="Proteomes" id="UP001164539"/>
    </source>
</evidence>
<accession>A0ACC1XWF0</accession>
<proteinExistence type="predicted"/>
<evidence type="ECO:0000313" key="1">
    <source>
        <dbReference type="EMBL" id="KAJ4714615.1"/>
    </source>
</evidence>